<dbReference type="Proteomes" id="UP000626109">
    <property type="component" value="Unassembled WGS sequence"/>
</dbReference>
<evidence type="ECO:0000313" key="3">
    <source>
        <dbReference type="Proteomes" id="UP000654075"/>
    </source>
</evidence>
<feature type="non-terminal residue" evidence="1">
    <location>
        <position position="100"/>
    </location>
</feature>
<keyword evidence="3" id="KW-1185">Reference proteome</keyword>
<organism evidence="1 3">
    <name type="scientific">Polarella glacialis</name>
    <name type="common">Dinoflagellate</name>
    <dbReference type="NCBI Taxonomy" id="89957"/>
    <lineage>
        <taxon>Eukaryota</taxon>
        <taxon>Sar</taxon>
        <taxon>Alveolata</taxon>
        <taxon>Dinophyceae</taxon>
        <taxon>Suessiales</taxon>
        <taxon>Suessiaceae</taxon>
        <taxon>Polarella</taxon>
    </lineage>
</organism>
<gene>
    <name evidence="1" type="ORF">PGLA1383_LOCUS10292</name>
    <name evidence="2" type="ORF">PGLA2088_LOCUS7076</name>
</gene>
<dbReference type="AlphaFoldDB" id="A0A813E1V1"/>
<evidence type="ECO:0000313" key="2">
    <source>
        <dbReference type="EMBL" id="CAE8649026.1"/>
    </source>
</evidence>
<protein>
    <submittedName>
        <fullName evidence="1">Uncharacterized protein</fullName>
    </submittedName>
</protein>
<dbReference type="EMBL" id="CAJNNV010005083">
    <property type="protein sequence ID" value="CAE8591624.1"/>
    <property type="molecule type" value="Genomic_DNA"/>
</dbReference>
<sequence length="100" mass="11298">GNFLLPNNEYELAISARSPTDLPSSSGWGVLLRNRLREVLQANMELPLYNLTSYGMTVLSIQPSTNVPYARNQVRMLLSFSHQLTLESISEAFETLLFFC</sequence>
<name>A0A813E1V1_POLGL</name>
<dbReference type="EMBL" id="CAJNNW010007174">
    <property type="protein sequence ID" value="CAE8649026.1"/>
    <property type="molecule type" value="Genomic_DNA"/>
</dbReference>
<reference evidence="1" key="1">
    <citation type="submission" date="2021-02" db="EMBL/GenBank/DDBJ databases">
        <authorList>
            <person name="Dougan E. K."/>
            <person name="Rhodes N."/>
            <person name="Thang M."/>
            <person name="Chan C."/>
        </authorList>
    </citation>
    <scope>NUCLEOTIDE SEQUENCE</scope>
</reference>
<evidence type="ECO:0000313" key="1">
    <source>
        <dbReference type="EMBL" id="CAE8591624.1"/>
    </source>
</evidence>
<comment type="caution">
    <text evidence="1">The sequence shown here is derived from an EMBL/GenBank/DDBJ whole genome shotgun (WGS) entry which is preliminary data.</text>
</comment>
<proteinExistence type="predicted"/>
<accession>A0A813E1V1</accession>
<dbReference type="Proteomes" id="UP000654075">
    <property type="component" value="Unassembled WGS sequence"/>
</dbReference>